<dbReference type="SMART" id="SM01368">
    <property type="entry name" value="RB_A"/>
    <property type="match status" value="1"/>
</dbReference>
<keyword evidence="7" id="KW-0131">Cell cycle</keyword>
<evidence type="ECO:0000313" key="11">
    <source>
        <dbReference type="EMBL" id="RWS02001.1"/>
    </source>
</evidence>
<dbReference type="GO" id="GO:0000977">
    <property type="term" value="F:RNA polymerase II transcription regulatory region sequence-specific DNA binding"/>
    <property type="evidence" value="ECO:0007669"/>
    <property type="project" value="TreeGrafter"/>
</dbReference>
<dbReference type="Proteomes" id="UP000285301">
    <property type="component" value="Unassembled WGS sequence"/>
</dbReference>
<dbReference type="GO" id="GO:0005634">
    <property type="term" value="C:nucleus"/>
    <property type="evidence" value="ECO:0007669"/>
    <property type="project" value="UniProtKB-SubCell"/>
</dbReference>
<keyword evidence="12" id="KW-1185">Reference proteome</keyword>
<feature type="region of interest" description="Disordered" evidence="8">
    <location>
        <begin position="625"/>
        <end position="644"/>
    </location>
</feature>
<comment type="caution">
    <text evidence="11">The sequence shown here is derived from an EMBL/GenBank/DDBJ whole genome shotgun (WGS) entry which is preliminary data.</text>
</comment>
<dbReference type="GO" id="GO:0000785">
    <property type="term" value="C:chromatin"/>
    <property type="evidence" value="ECO:0007669"/>
    <property type="project" value="TreeGrafter"/>
</dbReference>
<feature type="domain" description="Retinoblastoma-associated protein A-box" evidence="10">
    <location>
        <begin position="383"/>
        <end position="592"/>
    </location>
</feature>
<sequence>MGANRNENPEMTQLTKKYKEVCQDLNLDKTAADEAWSSFQRIGINYTLEGEKLHWLACALYVACRNGTLPTVGGRGDYIEGNCVSLTRLLKSCKLSLVQFFNKMKKWSDMANLRHDMRNKIEHLERNFNVSTFIFQKYKPIFLDIFKDPVSLPVRHSKSRKQRKQSITSSDIFTFCWTFFVYVKSNFPAISDDLVNSYHLLLACIDFCYSNALVAENAKELLNPDFSELPSDFKNDDFVVNENVPCIISVLCNKWRGIFVDAKGIKEHWWKPHIKRLVEKKVMKCRSSSHLIGFFDPQNFEFNIKQIRTEYDQYVLNIGDFDERIFLCDNAYEELGTPQSNADEFNEKMQMRQRFEEARSLAPTTPLSNRHYLKNREFNENATPISNATQTVGRLQSLLLGRKNEPSQTLSEIFKKCNINPEEDIKKRVNALGEKFIEAYSQPLCDDQMQFERSNQANDFGKKRLEFGVTLYYKTLEAITAREMKRLPESRVGEVLSSLLAHEMFHIALFACCIEIVLFSYNSQRVFPWIIDVFADFNSLHFQPFYFYKAIELIVREEDGLSRDVVKHMNSVEEQILDSLAWKSGSALWDLIRTHGPVPTCQSISFRSPVESPVTASPSRRLIRETPFQSPTPNPMASDRFDSPINSNARRRLFDNETTNVNQPTNYVQIALRTQTSTGEIQVIHLPAQVITATAIPQHAQNESVGNKNSETPTKRQKAGQLDLFFRKVYNLAWLRANDLCNRLSIYEEDLKRKIWTCFEYCIRNHTDLMRDRHFDQLIMCCIYSMCKVAKQGISFTKMMEVYRKQPQAKSHIYRSVLLVSRSRRNSASSDNSRNSGQNSPTSEERERIRSSSTLPVPHPNSQPPTPTRLAGTGSQFDFGEERGDLIMFYNRVYVPEMGTYIMKFNAENSSPPLSPLPRLASNPISPYRRISNNHSLYISPMKTANFPPSPKRPMSYCFLRSPAKDLKAINEMLKRNNGTEKQAGCKRILTDEGDGEYSPICKRINSEKFLTKIQDIYSERQGVASGGQS</sequence>
<dbReference type="InterPro" id="IPR024599">
    <property type="entry name" value="RB_N"/>
</dbReference>
<dbReference type="STRING" id="1965070.A0A443QG53"/>
<feature type="compositionally biased region" description="Low complexity" evidence="8">
    <location>
        <begin position="824"/>
        <end position="836"/>
    </location>
</feature>
<dbReference type="Pfam" id="PF11934">
    <property type="entry name" value="DUF3452"/>
    <property type="match status" value="1"/>
</dbReference>
<dbReference type="GO" id="GO:0030154">
    <property type="term" value="P:cell differentiation"/>
    <property type="evidence" value="ECO:0007669"/>
    <property type="project" value="TreeGrafter"/>
</dbReference>
<reference evidence="11 12" key="1">
    <citation type="journal article" date="2018" name="Gigascience">
        <title>Genomes of trombidid mites reveal novel predicted allergens and laterally-transferred genes associated with secondary metabolism.</title>
        <authorList>
            <person name="Dong X."/>
            <person name="Chaisiri K."/>
            <person name="Xia D."/>
            <person name="Armstrong S.D."/>
            <person name="Fang Y."/>
            <person name="Donnelly M.J."/>
            <person name="Kadowaki T."/>
            <person name="McGarry J.W."/>
            <person name="Darby A.C."/>
            <person name="Makepeace B.L."/>
        </authorList>
    </citation>
    <scope>NUCLEOTIDE SEQUENCE [LARGE SCALE GENOMIC DNA]</scope>
    <source>
        <strain evidence="11">UoL-WK</strain>
    </source>
</reference>
<accession>A0A443QG53</accession>
<feature type="domain" description="Retinoblastoma-associated protein N-terminal" evidence="9">
    <location>
        <begin position="67"/>
        <end position="211"/>
    </location>
</feature>
<dbReference type="GO" id="GO:0006357">
    <property type="term" value="P:regulation of transcription by RNA polymerase II"/>
    <property type="evidence" value="ECO:0007669"/>
    <property type="project" value="InterPro"/>
</dbReference>
<comment type="subcellular location">
    <subcellularLocation>
        <location evidence="1">Nucleus</location>
    </subcellularLocation>
</comment>
<evidence type="ECO:0000256" key="4">
    <source>
        <dbReference type="ARBA" id="ARBA00023015"/>
    </source>
</evidence>
<proteinExistence type="inferred from homology"/>
<comment type="similarity">
    <text evidence="2">Belongs to the retinoblastoma protein (RB) family.</text>
</comment>
<keyword evidence="6" id="KW-0539">Nucleus</keyword>
<evidence type="ECO:0000256" key="6">
    <source>
        <dbReference type="ARBA" id="ARBA00023242"/>
    </source>
</evidence>
<dbReference type="InterPro" id="IPR036915">
    <property type="entry name" value="Cyclin-like_sf"/>
</dbReference>
<dbReference type="GO" id="GO:2000134">
    <property type="term" value="P:negative regulation of G1/S transition of mitotic cell cycle"/>
    <property type="evidence" value="ECO:0007669"/>
    <property type="project" value="TreeGrafter"/>
</dbReference>
<organism evidence="11 12">
    <name type="scientific">Dinothrombium tinctorium</name>
    <dbReference type="NCBI Taxonomy" id="1965070"/>
    <lineage>
        <taxon>Eukaryota</taxon>
        <taxon>Metazoa</taxon>
        <taxon>Ecdysozoa</taxon>
        <taxon>Arthropoda</taxon>
        <taxon>Chelicerata</taxon>
        <taxon>Arachnida</taxon>
        <taxon>Acari</taxon>
        <taxon>Acariformes</taxon>
        <taxon>Trombidiformes</taxon>
        <taxon>Prostigmata</taxon>
        <taxon>Anystina</taxon>
        <taxon>Parasitengona</taxon>
        <taxon>Trombidioidea</taxon>
        <taxon>Trombidiidae</taxon>
        <taxon>Dinothrombium</taxon>
    </lineage>
</organism>
<dbReference type="Pfam" id="PF01858">
    <property type="entry name" value="RB_A"/>
    <property type="match status" value="1"/>
</dbReference>
<dbReference type="SUPFAM" id="SSF47954">
    <property type="entry name" value="Cyclin-like"/>
    <property type="match status" value="2"/>
</dbReference>
<feature type="compositionally biased region" description="Pro residues" evidence="8">
    <location>
        <begin position="857"/>
        <end position="867"/>
    </location>
</feature>
<keyword evidence="4" id="KW-0805">Transcription regulation</keyword>
<dbReference type="InterPro" id="IPR002719">
    <property type="entry name" value="RB_B"/>
</dbReference>
<dbReference type="SMART" id="SM01367">
    <property type="entry name" value="DUF3452"/>
    <property type="match status" value="1"/>
</dbReference>
<dbReference type="PANTHER" id="PTHR13742">
    <property type="entry name" value="RETINOBLASTOMA-ASSOCIATED PROTEIN RB -RELATED"/>
    <property type="match status" value="1"/>
</dbReference>
<dbReference type="Gene3D" id="1.10.472.140">
    <property type="match status" value="1"/>
</dbReference>
<gene>
    <name evidence="11" type="ORF">B4U79_03828</name>
</gene>
<dbReference type="AlphaFoldDB" id="A0A443QG53"/>
<protein>
    <submittedName>
        <fullName evidence="11">Retinoblastoma-like protein 1</fullName>
    </submittedName>
</protein>
<evidence type="ECO:0000259" key="10">
    <source>
        <dbReference type="SMART" id="SM01368"/>
    </source>
</evidence>
<evidence type="ECO:0000313" key="12">
    <source>
        <dbReference type="Proteomes" id="UP000285301"/>
    </source>
</evidence>
<dbReference type="PANTHER" id="PTHR13742:SF17">
    <property type="entry name" value="RE32990P-RELATED"/>
    <property type="match status" value="1"/>
</dbReference>
<dbReference type="EMBL" id="NCKU01008301">
    <property type="protein sequence ID" value="RWS02001.1"/>
    <property type="molecule type" value="Genomic_DNA"/>
</dbReference>
<dbReference type="GO" id="GO:0005667">
    <property type="term" value="C:transcription regulator complex"/>
    <property type="evidence" value="ECO:0007669"/>
    <property type="project" value="TreeGrafter"/>
</dbReference>
<name>A0A443QG53_9ACAR</name>
<dbReference type="Pfam" id="PF01857">
    <property type="entry name" value="RB_B"/>
    <property type="match status" value="1"/>
</dbReference>
<dbReference type="Gene3D" id="1.10.472.10">
    <property type="entry name" value="Cyclin-like"/>
    <property type="match status" value="3"/>
</dbReference>
<evidence type="ECO:0000256" key="5">
    <source>
        <dbReference type="ARBA" id="ARBA00023163"/>
    </source>
</evidence>
<dbReference type="InterPro" id="IPR002720">
    <property type="entry name" value="RB_A"/>
</dbReference>
<keyword evidence="3" id="KW-0678">Repressor</keyword>
<dbReference type="OrthoDB" id="844594at2759"/>
<keyword evidence="5" id="KW-0804">Transcription</keyword>
<evidence type="ECO:0000256" key="2">
    <source>
        <dbReference type="ARBA" id="ARBA00009475"/>
    </source>
</evidence>
<evidence type="ECO:0000259" key="9">
    <source>
        <dbReference type="SMART" id="SM01367"/>
    </source>
</evidence>
<dbReference type="CDD" id="cd00043">
    <property type="entry name" value="CYCLIN_SF"/>
    <property type="match status" value="1"/>
</dbReference>
<dbReference type="InterPro" id="IPR028309">
    <property type="entry name" value="RB_fam"/>
</dbReference>
<feature type="region of interest" description="Disordered" evidence="8">
    <location>
        <begin position="824"/>
        <end position="877"/>
    </location>
</feature>
<evidence type="ECO:0000256" key="7">
    <source>
        <dbReference type="ARBA" id="ARBA00023306"/>
    </source>
</evidence>
<evidence type="ECO:0000256" key="1">
    <source>
        <dbReference type="ARBA" id="ARBA00004123"/>
    </source>
</evidence>
<dbReference type="FunFam" id="1.10.472.10:FF:000035">
    <property type="entry name" value="RB transcriptional corepressor-like 1"/>
    <property type="match status" value="1"/>
</dbReference>
<evidence type="ECO:0000256" key="3">
    <source>
        <dbReference type="ARBA" id="ARBA00022491"/>
    </source>
</evidence>
<evidence type="ECO:0000256" key="8">
    <source>
        <dbReference type="SAM" id="MobiDB-lite"/>
    </source>
</evidence>